<evidence type="ECO:0000256" key="4">
    <source>
        <dbReference type="ARBA" id="ARBA00022801"/>
    </source>
</evidence>
<dbReference type="PANTHER" id="PTHR30255">
    <property type="entry name" value="SINGLE-STRANDED-DNA-SPECIFIC EXONUCLEASE RECJ"/>
    <property type="match status" value="1"/>
</dbReference>
<dbReference type="InterPro" id="IPR004610">
    <property type="entry name" value="RecJ"/>
</dbReference>
<feature type="coiled-coil region" evidence="6">
    <location>
        <begin position="320"/>
        <end position="354"/>
    </location>
</feature>
<dbReference type="EMBL" id="MFES01000027">
    <property type="protein sequence ID" value="OGE85072.1"/>
    <property type="molecule type" value="Genomic_DNA"/>
</dbReference>
<evidence type="ECO:0000256" key="2">
    <source>
        <dbReference type="ARBA" id="ARBA00019841"/>
    </source>
</evidence>
<dbReference type="Gene3D" id="3.90.1640.30">
    <property type="match status" value="1"/>
</dbReference>
<dbReference type="Gene3D" id="2.40.50.460">
    <property type="match status" value="1"/>
</dbReference>
<reference evidence="10 11" key="1">
    <citation type="journal article" date="2016" name="Nat. Commun.">
        <title>Thousands of microbial genomes shed light on interconnected biogeochemical processes in an aquifer system.</title>
        <authorList>
            <person name="Anantharaman K."/>
            <person name="Brown C.T."/>
            <person name="Hug L.A."/>
            <person name="Sharon I."/>
            <person name="Castelle C.J."/>
            <person name="Probst A.J."/>
            <person name="Thomas B.C."/>
            <person name="Singh A."/>
            <person name="Wilkins M.J."/>
            <person name="Karaoz U."/>
            <person name="Brodie E.L."/>
            <person name="Williams K.H."/>
            <person name="Hubbard S.S."/>
            <person name="Banfield J.F."/>
        </authorList>
    </citation>
    <scope>NUCLEOTIDE SEQUENCE [LARGE SCALE GENOMIC DNA]</scope>
</reference>
<name>A0A1F5P5D3_9BACT</name>
<protein>
    <recommendedName>
        <fullName evidence="2">Single-stranded-DNA-specific exonuclease RecJ</fullName>
    </recommendedName>
</protein>
<feature type="domain" description="RecJ OB" evidence="9">
    <location>
        <begin position="471"/>
        <end position="580"/>
    </location>
</feature>
<dbReference type="Pfam" id="PF02272">
    <property type="entry name" value="DHHA1"/>
    <property type="match status" value="1"/>
</dbReference>
<dbReference type="SUPFAM" id="SSF64182">
    <property type="entry name" value="DHH phosphoesterases"/>
    <property type="match status" value="1"/>
</dbReference>
<evidence type="ECO:0000259" key="9">
    <source>
        <dbReference type="Pfam" id="PF17768"/>
    </source>
</evidence>
<evidence type="ECO:0000256" key="1">
    <source>
        <dbReference type="ARBA" id="ARBA00005915"/>
    </source>
</evidence>
<accession>A0A1F5P5D3</accession>
<dbReference type="InterPro" id="IPR051673">
    <property type="entry name" value="SSDNA_exonuclease_RecJ"/>
</dbReference>
<sequence length="588" mass="64471">MPKKWILKDQISDNVIREFPDIPKALLQVLFNRNLKSREEIQFFLDPQYENTIYDPFLLPDMEKGIECTLDAIKNKQKLTIYADYDADAVTAAAVMIRALRALGAEVDYYIPDRFAEGYGVNAEAIKEIAKRGTKLIITVDCGVTAVDEVEVAKSLGVDVVITDHHHVPTSSAGSGLRGAGPEIIPQAVAVINQQRPDSIYPFKDLTGVGVAFKFVQGLLSRAGDLRKDIPQGFEKWLLDLVAIGTVADCQSLMGENRILVKYGLKVLAQTRWPGLKALLSVSGAAEKGFSSGTIGFQIAPRINAAGRLAHADIALKLLLTQDNLEAADLATQLENLNRKRQQLTESIMSEAREQLEGESKDKVLLFAKSPAWPKGIVGLVAGKLSEEFYRPVLIGSEDNDFTTGSARSIPGFSIIEALEYAGEHALKFGGHDAAAGFTVENSKVEAFYNTLLGFAEVKFAEANLVPSLNIDAELSDPSEFTVEFSDKIESLSPFGQGNPRPHFLFKGLKIADMRAVGNEGKHVQFVLSHSNIPARLRGIAFSKGYLAKALKIGDTIDMVGELLADEWNGNRRVQLKLIDWRKNEQNS</sequence>
<dbReference type="InterPro" id="IPR001667">
    <property type="entry name" value="DDH_dom"/>
</dbReference>
<evidence type="ECO:0000259" key="7">
    <source>
        <dbReference type="Pfam" id="PF01368"/>
    </source>
</evidence>
<organism evidence="10 11">
    <name type="scientific">Candidatus Doudnabacteria bacterium RIFCSPHIGHO2_02_FULL_46_11</name>
    <dbReference type="NCBI Taxonomy" id="1817832"/>
    <lineage>
        <taxon>Bacteria</taxon>
        <taxon>Candidatus Doudnaibacteriota</taxon>
    </lineage>
</organism>
<keyword evidence="5 10" id="KW-0269">Exonuclease</keyword>
<comment type="similarity">
    <text evidence="1">Belongs to the RecJ family.</text>
</comment>
<dbReference type="InterPro" id="IPR003156">
    <property type="entry name" value="DHHA1_dom"/>
</dbReference>
<comment type="caution">
    <text evidence="10">The sequence shown here is derived from an EMBL/GenBank/DDBJ whole genome shotgun (WGS) entry which is preliminary data.</text>
</comment>
<dbReference type="GO" id="GO:0006281">
    <property type="term" value="P:DNA repair"/>
    <property type="evidence" value="ECO:0007669"/>
    <property type="project" value="InterPro"/>
</dbReference>
<evidence type="ECO:0000256" key="5">
    <source>
        <dbReference type="ARBA" id="ARBA00022839"/>
    </source>
</evidence>
<dbReference type="Proteomes" id="UP000176786">
    <property type="component" value="Unassembled WGS sequence"/>
</dbReference>
<keyword evidence="3" id="KW-0540">Nuclease</keyword>
<dbReference type="InterPro" id="IPR038763">
    <property type="entry name" value="DHH_sf"/>
</dbReference>
<evidence type="ECO:0000313" key="10">
    <source>
        <dbReference type="EMBL" id="OGE85072.1"/>
    </source>
</evidence>
<dbReference type="GO" id="GO:0003676">
    <property type="term" value="F:nucleic acid binding"/>
    <property type="evidence" value="ECO:0007669"/>
    <property type="project" value="InterPro"/>
</dbReference>
<dbReference type="STRING" id="1817832.A3J48_02765"/>
<feature type="domain" description="DDH" evidence="7">
    <location>
        <begin position="79"/>
        <end position="246"/>
    </location>
</feature>
<dbReference type="InterPro" id="IPR041122">
    <property type="entry name" value="RecJ_OB"/>
</dbReference>
<evidence type="ECO:0000259" key="8">
    <source>
        <dbReference type="Pfam" id="PF02272"/>
    </source>
</evidence>
<keyword evidence="4" id="KW-0378">Hydrolase</keyword>
<feature type="domain" description="DHHA1" evidence="8">
    <location>
        <begin position="367"/>
        <end position="452"/>
    </location>
</feature>
<dbReference type="GO" id="GO:0008409">
    <property type="term" value="F:5'-3' exonuclease activity"/>
    <property type="evidence" value="ECO:0007669"/>
    <property type="project" value="InterPro"/>
</dbReference>
<dbReference type="Pfam" id="PF17768">
    <property type="entry name" value="RecJ_OB"/>
    <property type="match status" value="1"/>
</dbReference>
<dbReference type="GO" id="GO:0006310">
    <property type="term" value="P:DNA recombination"/>
    <property type="evidence" value="ECO:0007669"/>
    <property type="project" value="InterPro"/>
</dbReference>
<dbReference type="Pfam" id="PF01368">
    <property type="entry name" value="DHH"/>
    <property type="match status" value="1"/>
</dbReference>
<proteinExistence type="inferred from homology"/>
<dbReference type="PANTHER" id="PTHR30255:SF2">
    <property type="entry name" value="SINGLE-STRANDED-DNA-SPECIFIC EXONUCLEASE RECJ"/>
    <property type="match status" value="1"/>
</dbReference>
<dbReference type="NCBIfam" id="TIGR00644">
    <property type="entry name" value="recJ"/>
    <property type="match status" value="1"/>
</dbReference>
<keyword evidence="6" id="KW-0175">Coiled coil</keyword>
<evidence type="ECO:0000256" key="6">
    <source>
        <dbReference type="SAM" id="Coils"/>
    </source>
</evidence>
<gene>
    <name evidence="10" type="ORF">A3J48_02765</name>
</gene>
<evidence type="ECO:0000256" key="3">
    <source>
        <dbReference type="ARBA" id="ARBA00022722"/>
    </source>
</evidence>
<evidence type="ECO:0000313" key="11">
    <source>
        <dbReference type="Proteomes" id="UP000176786"/>
    </source>
</evidence>
<dbReference type="AlphaFoldDB" id="A0A1F5P5D3"/>